<feature type="transmembrane region" description="Helical" evidence="1">
    <location>
        <begin position="314"/>
        <end position="337"/>
    </location>
</feature>
<dbReference type="GO" id="GO:0016747">
    <property type="term" value="F:acyltransferase activity, transferring groups other than amino-acyl groups"/>
    <property type="evidence" value="ECO:0007669"/>
    <property type="project" value="InterPro"/>
</dbReference>
<dbReference type="EMBL" id="JOWA01000098">
    <property type="protein sequence ID" value="KEZ42894.1"/>
    <property type="molecule type" value="Genomic_DNA"/>
</dbReference>
<feature type="transmembrane region" description="Helical" evidence="1">
    <location>
        <begin position="50"/>
        <end position="72"/>
    </location>
</feature>
<dbReference type="Proteomes" id="UP000028545">
    <property type="component" value="Unassembled WGS sequence"/>
</dbReference>
<sequence>MSVKRDGNGLRGLASLSVVITHVARAFDTDLFNPAVSENGATRFLQWPLIRVLIQGRIGVAIFSMVTGYVCALKPIRLSRQGNWEAALKSLSKSAIRRVPRFVLPTTVATLLIWLVAQFNAFNVAKHSGSDWTVRTSPPSLPTLWQSLNDLWINIIKTWTENYNSYDPNQWTLMPLLKGSMMLAAMTMWWYYYLDNDAPFGMQFFWGVFLADFQNLPFANNILTARPILCRVISVLCMAAGFAIASLPEYNTEWTAWSNNLRILLDSVLYPGSDYARFSTTLGLHLISLGIHFSLSLQSLLSNKYFLWLGKQSFAVYLLHGPILRTVLCWMLFGFSVPADHVNDEGETVPTNFEPVGGLRLLICFVIWLPLNYAAAIAWTNYIDPWCAQVTEKFVAYVKEDTDGLLGVERRPKAFDPRAKAGESSSIA</sequence>
<comment type="caution">
    <text evidence="3">The sequence shown here is derived from an EMBL/GenBank/DDBJ whole genome shotgun (WGS) entry which is preliminary data.</text>
</comment>
<reference evidence="3 4" key="1">
    <citation type="journal article" date="2014" name="Genome Announc.">
        <title>Draft genome sequence of the pathogenic fungus Scedosporium apiospermum.</title>
        <authorList>
            <person name="Vandeputte P."/>
            <person name="Ghamrawi S."/>
            <person name="Rechenmann M."/>
            <person name="Iltis A."/>
            <person name="Giraud S."/>
            <person name="Fleury M."/>
            <person name="Thornton C."/>
            <person name="Delhaes L."/>
            <person name="Meyer W."/>
            <person name="Papon N."/>
            <person name="Bouchara J.P."/>
        </authorList>
    </citation>
    <scope>NUCLEOTIDE SEQUENCE [LARGE SCALE GENOMIC DNA]</scope>
    <source>
        <strain evidence="3 4">IHEM 14462</strain>
    </source>
</reference>
<organism evidence="3 4">
    <name type="scientific">Pseudallescheria apiosperma</name>
    <name type="common">Scedosporium apiospermum</name>
    <dbReference type="NCBI Taxonomy" id="563466"/>
    <lineage>
        <taxon>Eukaryota</taxon>
        <taxon>Fungi</taxon>
        <taxon>Dikarya</taxon>
        <taxon>Ascomycota</taxon>
        <taxon>Pezizomycotina</taxon>
        <taxon>Sordariomycetes</taxon>
        <taxon>Hypocreomycetidae</taxon>
        <taxon>Microascales</taxon>
        <taxon>Microascaceae</taxon>
        <taxon>Scedosporium</taxon>
    </lineage>
</organism>
<feature type="transmembrane region" description="Helical" evidence="1">
    <location>
        <begin position="102"/>
        <end position="122"/>
    </location>
</feature>
<name>A0A084G6D2_PSEDA</name>
<dbReference type="PANTHER" id="PTHR23028:SF128">
    <property type="entry name" value="ACYLTRANSFERASE 3 DOMAIN-CONTAINING PROTEIN"/>
    <property type="match status" value="1"/>
</dbReference>
<gene>
    <name evidence="3" type="ORF">SAPIO_CDS5327</name>
</gene>
<dbReference type="PANTHER" id="PTHR23028">
    <property type="entry name" value="ACETYLTRANSFERASE"/>
    <property type="match status" value="1"/>
</dbReference>
<feature type="transmembrane region" description="Helical" evidence="1">
    <location>
        <begin position="357"/>
        <end position="379"/>
    </location>
</feature>
<evidence type="ECO:0000259" key="2">
    <source>
        <dbReference type="Pfam" id="PF01757"/>
    </source>
</evidence>
<dbReference type="HOGENOM" id="CLU_005679_4_0_1"/>
<feature type="transmembrane region" description="Helical" evidence="1">
    <location>
        <begin position="173"/>
        <end position="194"/>
    </location>
</feature>
<feature type="domain" description="Acyltransferase 3" evidence="2">
    <location>
        <begin position="8"/>
        <end position="327"/>
    </location>
</feature>
<keyword evidence="1" id="KW-0812">Transmembrane</keyword>
<dbReference type="VEuPathDB" id="FungiDB:SAPIO_CDS5327"/>
<keyword evidence="1" id="KW-0472">Membrane</keyword>
<feature type="transmembrane region" description="Helical" evidence="1">
    <location>
        <begin position="228"/>
        <end position="247"/>
    </location>
</feature>
<evidence type="ECO:0000313" key="3">
    <source>
        <dbReference type="EMBL" id="KEZ42894.1"/>
    </source>
</evidence>
<dbReference type="GeneID" id="27724399"/>
<keyword evidence="1" id="KW-1133">Transmembrane helix</keyword>
<protein>
    <recommendedName>
        <fullName evidence="2">Acyltransferase 3 domain-containing protein</fullName>
    </recommendedName>
</protein>
<dbReference type="InterPro" id="IPR002656">
    <property type="entry name" value="Acyl_transf_3_dom"/>
</dbReference>
<accession>A0A084G6D2</accession>
<dbReference type="KEGG" id="sapo:SAPIO_CDS5327"/>
<dbReference type="AlphaFoldDB" id="A0A084G6D2"/>
<dbReference type="Pfam" id="PF01757">
    <property type="entry name" value="Acyl_transf_3"/>
    <property type="match status" value="1"/>
</dbReference>
<feature type="transmembrane region" description="Helical" evidence="1">
    <location>
        <begin position="282"/>
        <end position="302"/>
    </location>
</feature>
<keyword evidence="4" id="KW-1185">Reference proteome</keyword>
<proteinExistence type="predicted"/>
<dbReference type="RefSeq" id="XP_016642693.1">
    <property type="nucleotide sequence ID" value="XM_016787678.1"/>
</dbReference>
<evidence type="ECO:0000313" key="4">
    <source>
        <dbReference type="Proteomes" id="UP000028545"/>
    </source>
</evidence>
<dbReference type="OMA" id="MNFLSTW"/>
<evidence type="ECO:0000256" key="1">
    <source>
        <dbReference type="SAM" id="Phobius"/>
    </source>
</evidence>
<dbReference type="InterPro" id="IPR050879">
    <property type="entry name" value="Acyltransferase_3"/>
</dbReference>
<dbReference type="OrthoDB" id="5405781at2759"/>